<organism evidence="1 2">
    <name type="scientific">Cyanomargarita calcarea GSE-NOS-MK-12-04C</name>
    <dbReference type="NCBI Taxonomy" id="2839659"/>
    <lineage>
        <taxon>Bacteria</taxon>
        <taxon>Bacillati</taxon>
        <taxon>Cyanobacteriota</taxon>
        <taxon>Cyanophyceae</taxon>
        <taxon>Nostocales</taxon>
        <taxon>Cyanomargaritaceae</taxon>
        <taxon>Cyanomargarita</taxon>
    </lineage>
</organism>
<evidence type="ECO:0008006" key="3">
    <source>
        <dbReference type="Google" id="ProtNLM"/>
    </source>
</evidence>
<name>A0A951QY54_9CYAN</name>
<dbReference type="PANTHER" id="PTHR24104:SF25">
    <property type="entry name" value="PROTEIN LIN-41"/>
    <property type="match status" value="1"/>
</dbReference>
<gene>
    <name evidence="1" type="ORF">KME60_33490</name>
</gene>
<accession>A0A951QY54</accession>
<dbReference type="AlphaFoldDB" id="A0A951QY54"/>
<dbReference type="GO" id="GO:0008270">
    <property type="term" value="F:zinc ion binding"/>
    <property type="evidence" value="ECO:0007669"/>
    <property type="project" value="UniProtKB-KW"/>
</dbReference>
<reference evidence="1" key="2">
    <citation type="journal article" date="2022" name="Microbiol. Resour. Announc.">
        <title>Metagenome Sequencing to Explore Phylogenomics of Terrestrial Cyanobacteria.</title>
        <authorList>
            <person name="Ward R.D."/>
            <person name="Stajich J.E."/>
            <person name="Johansen J.R."/>
            <person name="Huntemann M."/>
            <person name="Clum A."/>
            <person name="Foster B."/>
            <person name="Foster B."/>
            <person name="Roux S."/>
            <person name="Palaniappan K."/>
            <person name="Varghese N."/>
            <person name="Mukherjee S."/>
            <person name="Reddy T.B.K."/>
            <person name="Daum C."/>
            <person name="Copeland A."/>
            <person name="Chen I.A."/>
            <person name="Ivanova N.N."/>
            <person name="Kyrpides N.C."/>
            <person name="Shapiro N."/>
            <person name="Eloe-Fadrosh E.A."/>
            <person name="Pietrasiak N."/>
        </authorList>
    </citation>
    <scope>NUCLEOTIDE SEQUENCE</scope>
    <source>
        <strain evidence="1">GSE-NOS-MK-12-04C</strain>
    </source>
</reference>
<sequence>MKNNKKQKLFTKRYKKLFFALMSLVAGAIATIVIGTYLSAKVAPPEISYKTSYLSAKVAPTGIKYKTTWIGNTFGNGDKWVQIRVSGMYVAPDGTVYTNSGWDEAGSEAGIYKNGSMIGKAEDSHGWGRFGGSAVTADKKYIYVAMLQGLEGNPQGDYPPKDTVWYCVRRYDLSGKPAPFTGGRGWDKSMLIVSTKSAVTGLAIAGGELYVSDPNSNRIRVYNTEMEELRSFAVANPGKIAIDKQKNLWIIQQKKNEKKGKVLHYSALGKQLPQTVPDVVEPTAIAIDNQNRLLVAENNKRQQILIYNITNKPVKVGTFGTEGGIYSGIPGEVGNLKFYGITGVGTDAKGNIYISNNGFNDSGVDLRSYSQKAQLQWRLLGLEFIDNADADPAGDGVHLFTKQEHFIMDYSKPPGKDSTYKGYTLNAFKYPQDPRLHTDVDATFFRRIQGKPFLFLTDMYGGLLEIFRFDKATDGEIAIPSGMFVGTSASGKPSFNGNWPPNQPTTGEWIWRDGNGNGRFEANEYDRNKDYPYIGGWWIDEVGDIWKTLRTQDGIRHYPLLGLDKKGNPIYSYARMEKQTTPRMFDDLRRIEYFPKTDTMYLSGFTSLHPAIGSDYSKSAGSEIARFDNWSKGNRKERWRIVLPIDTSKPPEAIPPQAISVAGDYVFAVTVKTSEVYMYNAATGAFVFKLKPNPIADQSGWVDIAYGVRAFQRKNGEYLVFVEEDLKGKVVIHRFKI</sequence>
<comment type="caution">
    <text evidence="1">The sequence shown here is derived from an EMBL/GenBank/DDBJ whole genome shotgun (WGS) entry which is preliminary data.</text>
</comment>
<dbReference type="InterPro" id="IPR011042">
    <property type="entry name" value="6-blade_b-propeller_TolB-like"/>
</dbReference>
<dbReference type="EMBL" id="JAHHGZ010000067">
    <property type="protein sequence ID" value="MBW4672203.1"/>
    <property type="molecule type" value="Genomic_DNA"/>
</dbReference>
<evidence type="ECO:0000313" key="1">
    <source>
        <dbReference type="EMBL" id="MBW4672203.1"/>
    </source>
</evidence>
<dbReference type="PANTHER" id="PTHR24104">
    <property type="entry name" value="E3 UBIQUITIN-PROTEIN LIGASE NHLRC1-RELATED"/>
    <property type="match status" value="1"/>
</dbReference>
<dbReference type="Proteomes" id="UP000729701">
    <property type="component" value="Unassembled WGS sequence"/>
</dbReference>
<dbReference type="InterPro" id="IPR050952">
    <property type="entry name" value="TRIM-NHL_E3_ligases"/>
</dbReference>
<protein>
    <recommendedName>
        <fullName evidence="3">NHL repeat-containing protein</fullName>
    </recommendedName>
</protein>
<dbReference type="Gene3D" id="2.120.10.30">
    <property type="entry name" value="TolB, C-terminal domain"/>
    <property type="match status" value="1"/>
</dbReference>
<proteinExistence type="predicted"/>
<evidence type="ECO:0000313" key="2">
    <source>
        <dbReference type="Proteomes" id="UP000729701"/>
    </source>
</evidence>
<reference evidence="1" key="1">
    <citation type="submission" date="2021-05" db="EMBL/GenBank/DDBJ databases">
        <authorList>
            <person name="Pietrasiak N."/>
            <person name="Ward R."/>
            <person name="Stajich J.E."/>
            <person name="Kurbessoian T."/>
        </authorList>
    </citation>
    <scope>NUCLEOTIDE SEQUENCE</scope>
    <source>
        <strain evidence="1">GSE-NOS-MK-12-04C</strain>
    </source>
</reference>
<dbReference type="SUPFAM" id="SSF63825">
    <property type="entry name" value="YWTD domain"/>
    <property type="match status" value="1"/>
</dbReference>